<feature type="transmembrane region" description="Helical" evidence="7">
    <location>
        <begin position="327"/>
        <end position="347"/>
    </location>
</feature>
<feature type="transmembrane region" description="Helical" evidence="7">
    <location>
        <begin position="21"/>
        <end position="40"/>
    </location>
</feature>
<evidence type="ECO:0000256" key="2">
    <source>
        <dbReference type="ARBA" id="ARBA00007430"/>
    </source>
</evidence>
<accession>A0ABV8S5J9</accession>
<proteinExistence type="inferred from homology"/>
<evidence type="ECO:0000256" key="1">
    <source>
        <dbReference type="ARBA" id="ARBA00004651"/>
    </source>
</evidence>
<dbReference type="InterPro" id="IPR050833">
    <property type="entry name" value="Poly_Biosynth_Transport"/>
</dbReference>
<evidence type="ECO:0000256" key="7">
    <source>
        <dbReference type="SAM" id="Phobius"/>
    </source>
</evidence>
<comment type="caution">
    <text evidence="8">The sequence shown here is derived from an EMBL/GenBank/DDBJ whole genome shotgun (WGS) entry which is preliminary data.</text>
</comment>
<feature type="transmembrane region" description="Helical" evidence="7">
    <location>
        <begin position="293"/>
        <end position="315"/>
    </location>
</feature>
<dbReference type="EMBL" id="JBHSED010000003">
    <property type="protein sequence ID" value="MFC4302405.1"/>
    <property type="molecule type" value="Genomic_DNA"/>
</dbReference>
<dbReference type="PANTHER" id="PTHR30250:SF10">
    <property type="entry name" value="LIPOPOLYSACCHARIDE BIOSYNTHESIS PROTEIN WZXC"/>
    <property type="match status" value="1"/>
</dbReference>
<keyword evidence="9" id="KW-1185">Reference proteome</keyword>
<feature type="transmembrane region" description="Helical" evidence="7">
    <location>
        <begin position="81"/>
        <end position="105"/>
    </location>
</feature>
<feature type="transmembrane region" description="Helical" evidence="7">
    <location>
        <begin position="359"/>
        <end position="376"/>
    </location>
</feature>
<protein>
    <submittedName>
        <fullName evidence="8">Oligosaccharide flippase family protein</fullName>
    </submittedName>
</protein>
<gene>
    <name evidence="8" type="ORF">ACFO1S_02975</name>
</gene>
<comment type="subcellular location">
    <subcellularLocation>
        <location evidence="1">Cell membrane</location>
        <topology evidence="1">Multi-pass membrane protein</topology>
    </subcellularLocation>
</comment>
<sequence length="468" mass="51806">MAASLRGQVMKGGAYLVARRMAGFAISFGGMLLLMHLIGIRNYGMYATLNGLILFLTELCANGMNAYLVREERADKRLYDLVFTAILVSAAIAVALGACASSLLAEWLHDESFRWPFLLALLGLPATAFLVPALAILERKLDFRGIAFVEMYTQVAYYGAAIALAYWQFGLWAPIIGNLVQALTALALGYRFTGYRPSLSWCRLTFKKMLAYGISHSLSKRIISLRALVNPLLVGRFVGPEGVACIALAVRVIEALSLVNGAIQRISFAAFSKISQSKEAVQNTLNELMPLQIFSVVPFLIGFSVVSQWLVPLLFGDDWTTVLHLYPYIAVSFLISCLFSMHVNVLYVRGDNWSVVKFNALHVVLFVAVACALLPIVGLYGYAIAEIVTLATYYAIHLPLRKQYRLRYRTALIYASVCAPALFFPTVPIPWAFLLLAPLLVLVVWAEPRIRLRGYVRQIRSLRAGDAS</sequence>
<evidence type="ECO:0000313" key="9">
    <source>
        <dbReference type="Proteomes" id="UP001595755"/>
    </source>
</evidence>
<feature type="transmembrane region" description="Helical" evidence="7">
    <location>
        <begin position="46"/>
        <end position="69"/>
    </location>
</feature>
<keyword evidence="6 7" id="KW-0472">Membrane</keyword>
<evidence type="ECO:0000256" key="4">
    <source>
        <dbReference type="ARBA" id="ARBA00022692"/>
    </source>
</evidence>
<evidence type="ECO:0000313" key="8">
    <source>
        <dbReference type="EMBL" id="MFC4302405.1"/>
    </source>
</evidence>
<comment type="similarity">
    <text evidence="2">Belongs to the polysaccharide synthase family.</text>
</comment>
<dbReference type="Proteomes" id="UP001595755">
    <property type="component" value="Unassembled WGS sequence"/>
</dbReference>
<keyword evidence="4 7" id="KW-0812">Transmembrane</keyword>
<keyword evidence="3" id="KW-1003">Cell membrane</keyword>
<feature type="transmembrane region" description="Helical" evidence="7">
    <location>
        <begin position="117"/>
        <end position="137"/>
    </location>
</feature>
<evidence type="ECO:0000256" key="5">
    <source>
        <dbReference type="ARBA" id="ARBA00022989"/>
    </source>
</evidence>
<name>A0ABV8S5J9_9BACL</name>
<feature type="transmembrane region" description="Helical" evidence="7">
    <location>
        <begin position="149"/>
        <end position="169"/>
    </location>
</feature>
<dbReference type="Pfam" id="PF13440">
    <property type="entry name" value="Polysacc_synt_3"/>
    <property type="match status" value="1"/>
</dbReference>
<evidence type="ECO:0000256" key="6">
    <source>
        <dbReference type="ARBA" id="ARBA00023136"/>
    </source>
</evidence>
<organism evidence="8 9">
    <name type="scientific">Cohnella boryungensis</name>
    <dbReference type="NCBI Taxonomy" id="768479"/>
    <lineage>
        <taxon>Bacteria</taxon>
        <taxon>Bacillati</taxon>
        <taxon>Bacillota</taxon>
        <taxon>Bacilli</taxon>
        <taxon>Bacillales</taxon>
        <taxon>Paenibacillaceae</taxon>
        <taxon>Cohnella</taxon>
    </lineage>
</organism>
<feature type="transmembrane region" description="Helical" evidence="7">
    <location>
        <begin position="382"/>
        <end position="399"/>
    </location>
</feature>
<feature type="transmembrane region" description="Helical" evidence="7">
    <location>
        <begin position="175"/>
        <end position="193"/>
    </location>
</feature>
<evidence type="ECO:0000256" key="3">
    <source>
        <dbReference type="ARBA" id="ARBA00022475"/>
    </source>
</evidence>
<dbReference type="RefSeq" id="WP_204600729.1">
    <property type="nucleotide sequence ID" value="NZ_JBHSED010000003.1"/>
</dbReference>
<reference evidence="9" key="1">
    <citation type="journal article" date="2019" name="Int. J. Syst. Evol. Microbiol.">
        <title>The Global Catalogue of Microorganisms (GCM) 10K type strain sequencing project: providing services to taxonomists for standard genome sequencing and annotation.</title>
        <authorList>
            <consortium name="The Broad Institute Genomics Platform"/>
            <consortium name="The Broad Institute Genome Sequencing Center for Infectious Disease"/>
            <person name="Wu L."/>
            <person name="Ma J."/>
        </authorList>
    </citation>
    <scope>NUCLEOTIDE SEQUENCE [LARGE SCALE GENOMIC DNA]</scope>
    <source>
        <strain evidence="9">CGMCC 4.1641</strain>
    </source>
</reference>
<feature type="transmembrane region" description="Helical" evidence="7">
    <location>
        <begin position="406"/>
        <end position="423"/>
    </location>
</feature>
<keyword evidence="5 7" id="KW-1133">Transmembrane helix</keyword>
<dbReference type="PANTHER" id="PTHR30250">
    <property type="entry name" value="PST FAMILY PREDICTED COLANIC ACID TRANSPORTER"/>
    <property type="match status" value="1"/>
</dbReference>